<comment type="caution">
    <text evidence="13">The sequence shown here is derived from an EMBL/GenBank/DDBJ whole genome shotgun (WGS) entry which is preliminary data.</text>
</comment>
<evidence type="ECO:0000313" key="14">
    <source>
        <dbReference type="Proteomes" id="UP001595615"/>
    </source>
</evidence>
<reference evidence="14" key="1">
    <citation type="journal article" date="2019" name="Int. J. Syst. Evol. Microbiol.">
        <title>The Global Catalogue of Microorganisms (GCM) 10K type strain sequencing project: providing services to taxonomists for standard genome sequencing and annotation.</title>
        <authorList>
            <consortium name="The Broad Institute Genomics Platform"/>
            <consortium name="The Broad Institute Genome Sequencing Center for Infectious Disease"/>
            <person name="Wu L."/>
            <person name="Ma J."/>
        </authorList>
    </citation>
    <scope>NUCLEOTIDE SEQUENCE [LARGE SCALE GENOMIC DNA]</scope>
    <source>
        <strain evidence="14">KCTC 42644</strain>
    </source>
</reference>
<evidence type="ECO:0000256" key="11">
    <source>
        <dbReference type="ARBA" id="ARBA00023136"/>
    </source>
</evidence>
<comment type="subcellular location">
    <subcellularLocation>
        <location evidence="2 12">Cell inner membrane</location>
        <topology evidence="2 12">Single-pass membrane protein</topology>
    </subcellularLocation>
</comment>
<feature type="transmembrane region" description="Helical" evidence="12">
    <location>
        <begin position="6"/>
        <end position="27"/>
    </location>
</feature>
<evidence type="ECO:0000256" key="5">
    <source>
        <dbReference type="ARBA" id="ARBA00022448"/>
    </source>
</evidence>
<accession>A0ABV7X958</accession>
<evidence type="ECO:0000256" key="10">
    <source>
        <dbReference type="ARBA" id="ARBA00022989"/>
    </source>
</evidence>
<proteinExistence type="inferred from homology"/>
<evidence type="ECO:0000256" key="3">
    <source>
        <dbReference type="ARBA" id="ARBA00008741"/>
    </source>
</evidence>
<evidence type="ECO:0000256" key="8">
    <source>
        <dbReference type="ARBA" id="ARBA00022692"/>
    </source>
</evidence>
<protein>
    <recommendedName>
        <fullName evidence="4 12">Heme exporter protein D</fullName>
    </recommendedName>
</protein>
<comment type="function">
    <text evidence="1 12">Required for the export of heme to the periplasm for the biogenesis of c-type cytochromes.</text>
</comment>
<dbReference type="InterPro" id="IPR007078">
    <property type="entry name" value="Haem_export_protD_CcmD"/>
</dbReference>
<keyword evidence="14" id="KW-1185">Reference proteome</keyword>
<comment type="similarity">
    <text evidence="3 12">Belongs to the CcmD/CycX/HelD family.</text>
</comment>
<keyword evidence="11 12" id="KW-0472">Membrane</keyword>
<evidence type="ECO:0000256" key="2">
    <source>
        <dbReference type="ARBA" id="ARBA00004377"/>
    </source>
</evidence>
<evidence type="ECO:0000256" key="1">
    <source>
        <dbReference type="ARBA" id="ARBA00002442"/>
    </source>
</evidence>
<keyword evidence="9 12" id="KW-0201">Cytochrome c-type biogenesis</keyword>
<evidence type="ECO:0000256" key="9">
    <source>
        <dbReference type="ARBA" id="ARBA00022748"/>
    </source>
</evidence>
<dbReference type="Proteomes" id="UP001595615">
    <property type="component" value="Unassembled WGS sequence"/>
</dbReference>
<keyword evidence="10 12" id="KW-1133">Transmembrane helix</keyword>
<keyword evidence="8 12" id="KW-0812">Transmembrane</keyword>
<evidence type="ECO:0000256" key="12">
    <source>
        <dbReference type="RuleBase" id="RU363101"/>
    </source>
</evidence>
<keyword evidence="7 12" id="KW-0997">Cell inner membrane</keyword>
<organism evidence="13 14">
    <name type="scientific">Sphingoaurantiacus capsulatus</name>
    <dbReference type="NCBI Taxonomy" id="1771310"/>
    <lineage>
        <taxon>Bacteria</taxon>
        <taxon>Pseudomonadati</taxon>
        <taxon>Pseudomonadota</taxon>
        <taxon>Alphaproteobacteria</taxon>
        <taxon>Sphingomonadales</taxon>
        <taxon>Sphingosinicellaceae</taxon>
        <taxon>Sphingoaurantiacus</taxon>
    </lineage>
</organism>
<dbReference type="Pfam" id="PF04995">
    <property type="entry name" value="CcmD"/>
    <property type="match status" value="1"/>
</dbReference>
<evidence type="ECO:0000256" key="7">
    <source>
        <dbReference type="ARBA" id="ARBA00022519"/>
    </source>
</evidence>
<sequence length="46" mass="5157">MAHAPFIIASYAIALGGVLGLLLVSYVSMRRAERQAEELRKGRRER</sequence>
<keyword evidence="5 12" id="KW-0813">Transport</keyword>
<name>A0ABV7X958_9SPHN</name>
<dbReference type="NCBIfam" id="TIGR03141">
    <property type="entry name" value="cytochro_ccmD"/>
    <property type="match status" value="1"/>
</dbReference>
<gene>
    <name evidence="13" type="primary">ccmD</name>
    <name evidence="13" type="ORF">ACFOMD_04270</name>
</gene>
<dbReference type="EMBL" id="JBHRXV010000003">
    <property type="protein sequence ID" value="MFC3711772.1"/>
    <property type="molecule type" value="Genomic_DNA"/>
</dbReference>
<dbReference type="RefSeq" id="WP_380857340.1">
    <property type="nucleotide sequence ID" value="NZ_JBHRXV010000003.1"/>
</dbReference>
<evidence type="ECO:0000256" key="6">
    <source>
        <dbReference type="ARBA" id="ARBA00022475"/>
    </source>
</evidence>
<evidence type="ECO:0000256" key="4">
    <source>
        <dbReference type="ARBA" id="ARBA00016461"/>
    </source>
</evidence>
<evidence type="ECO:0000313" key="13">
    <source>
        <dbReference type="EMBL" id="MFC3711772.1"/>
    </source>
</evidence>
<keyword evidence="6 12" id="KW-1003">Cell membrane</keyword>